<evidence type="ECO:0000256" key="3">
    <source>
        <dbReference type="ARBA" id="ARBA00022692"/>
    </source>
</evidence>
<reference evidence="12" key="1">
    <citation type="submission" date="2020-02" db="EMBL/GenBank/DDBJ databases">
        <authorList>
            <person name="Enbody D E."/>
            <person name="Pettersson E M."/>
        </authorList>
    </citation>
    <scope>NUCLEOTIDE SEQUENCE [LARGE SCALE GENOMIC DNA]</scope>
</reference>
<dbReference type="SMART" id="SM00044">
    <property type="entry name" value="CYCc"/>
    <property type="match status" value="1"/>
</dbReference>
<dbReference type="Proteomes" id="UP000694382">
    <property type="component" value="Chromosome 1"/>
</dbReference>
<dbReference type="InterPro" id="IPR050401">
    <property type="entry name" value="Cyclic_nucleotide_synthase"/>
</dbReference>
<dbReference type="SUPFAM" id="SSF55073">
    <property type="entry name" value="Nucleotide cyclase"/>
    <property type="match status" value="1"/>
</dbReference>
<dbReference type="GO" id="GO:0004672">
    <property type="term" value="F:protein kinase activity"/>
    <property type="evidence" value="ECO:0007669"/>
    <property type="project" value="InterPro"/>
</dbReference>
<dbReference type="PROSITE" id="PS50125">
    <property type="entry name" value="GUANYLATE_CYCLASE_2"/>
    <property type="match status" value="1"/>
</dbReference>
<dbReference type="GO" id="GO:0005886">
    <property type="term" value="C:plasma membrane"/>
    <property type="evidence" value="ECO:0007669"/>
    <property type="project" value="TreeGrafter"/>
</dbReference>
<comment type="catalytic activity">
    <reaction evidence="11">
        <text>GTP = 3',5'-cyclic GMP + diphosphate</text>
        <dbReference type="Rhea" id="RHEA:13665"/>
        <dbReference type="ChEBI" id="CHEBI:33019"/>
        <dbReference type="ChEBI" id="CHEBI:37565"/>
        <dbReference type="ChEBI" id="CHEBI:57746"/>
        <dbReference type="EC" id="4.6.1.2"/>
    </reaction>
</comment>
<dbReference type="PROSITE" id="PS50011">
    <property type="entry name" value="PROTEIN_KINASE_DOM"/>
    <property type="match status" value="1"/>
</dbReference>
<dbReference type="GO" id="GO:0001653">
    <property type="term" value="F:peptide receptor activity"/>
    <property type="evidence" value="ECO:0007669"/>
    <property type="project" value="TreeGrafter"/>
</dbReference>
<keyword evidence="9 11" id="KW-0141">cGMP biosynthesis</keyword>
<evidence type="ECO:0000256" key="10">
    <source>
        <dbReference type="RuleBase" id="RU000405"/>
    </source>
</evidence>
<dbReference type="PROSITE" id="PS00452">
    <property type="entry name" value="GUANYLATE_CYCLASE_1"/>
    <property type="match status" value="1"/>
</dbReference>
<dbReference type="InterPro" id="IPR011645">
    <property type="entry name" value="HNOB_dom_associated"/>
</dbReference>
<dbReference type="CDD" id="cd07302">
    <property type="entry name" value="CHD"/>
    <property type="match status" value="1"/>
</dbReference>
<sequence length="1035" mass="116626">MCLCVGLAPQRLVPWELLVHHFNTGNSFKTFFQDLWWLLFGIILLCSPAHCSVFKIGLLGPWNCDPFFSKAFPHVAARLAVRRISRDPSLALGHRLDYVILQEECDTPRALVRFVDFGKFSSAFIGPLNPGFCEVAAHLAKNWNKAIFSWMCINYKLDSTIHHNAFARTLPSPTQILLTIMKYFRWAHVGIIASSDDIWMYTAKEAATALRNHGLPVGIVTSMHKGEKVILLCMHSVLIGGQEQAALLTKALEMGLADGRYIFVPYDTLLYSLPYQNNSFSVFDNDSKLREAYDAVLTITLESGERTFYDAFREAKESGEIIRDLEATQVSPLFGTIYDAIYFMAMAMDSAWRKGVRASGANIAEHTKNFSFPGFSHQVETDSCGKGLVNYVILDTDGHGNQLFPTHLLDMSSGSVLPLGWAIHFPNEIPPKPDPSCWFDPDVLCTEGKKEKKNQKLGEMALSSCFSFLSSFLSLQLFRGPNKIILTLDDLVFINPEIHRKVSPSTHERNLMKDLRHENVNLFLGFFSDCGIFAIVTEYCSRGSLEDLLRNEDMKLDWMFKSSLVMDLIKGIRYLHHRDFAHGRLKSRNCVVDGRFVLKITDYGYNEILEAQKCPYIQPSPEELLWTAPELLRDPDMCRKGTIKGDIYSFAIILQEVVARGPPYCTSELSAEEIIKKVKKPPPLCRPNIAPEVAPLACMQVMKQCWAEAPERRPTFEEVFHKFKTINKGKKTNIIDSMLRMLEQYSSNLEDLISERTEELEVEKQKTEKLLSQMLPPSVAEALKTGGTVEPEYFDQVTIYFNDIVGFTSISALSEPIEVVDLLNDLYSLFDAVLGNHDVYKVETIGDAYMVASGLPKRNGNKHAAEIANMSLDILSSVGTFKMRHMPDIPLRIRIGLHSGPCVAGVVGLTMPRYCLFGDTVNTASRMESTGLPYRIHVSQSTVDILRKLNEGYEIIPRGKTELRGKGVEETYWLVGKKGFQKPLPKPPEIKPGVLPVQLSPSVCLERMLWSGHKNLELDLFDKNSMVTYIKSSQP</sequence>
<dbReference type="InterPro" id="IPR001828">
    <property type="entry name" value="ANF_lig-bd_rcpt"/>
</dbReference>
<dbReference type="Gene3D" id="3.30.70.1230">
    <property type="entry name" value="Nucleotide cyclase"/>
    <property type="match status" value="1"/>
</dbReference>
<dbReference type="PRINTS" id="PR00109">
    <property type="entry name" value="TYRKINASE"/>
</dbReference>
<dbReference type="PANTHER" id="PTHR11920:SF477">
    <property type="entry name" value="GUANYLATE CYCLASE D"/>
    <property type="match status" value="1"/>
</dbReference>
<dbReference type="GO" id="GO:0005524">
    <property type="term" value="F:ATP binding"/>
    <property type="evidence" value="ECO:0007669"/>
    <property type="project" value="InterPro"/>
</dbReference>
<evidence type="ECO:0000256" key="2">
    <source>
        <dbReference type="ARBA" id="ARBA00012202"/>
    </source>
</evidence>
<dbReference type="InterPro" id="IPR011009">
    <property type="entry name" value="Kinase-like_dom_sf"/>
</dbReference>
<evidence type="ECO:0000256" key="1">
    <source>
        <dbReference type="ARBA" id="ARBA00004451"/>
    </source>
</evidence>
<dbReference type="CDD" id="cd06371">
    <property type="entry name" value="PBP1_sensory_GC_DEF-like"/>
    <property type="match status" value="1"/>
</dbReference>
<accession>A0A8C3MKA7</accession>
<dbReference type="GO" id="GO:0007168">
    <property type="term" value="P:receptor guanylyl cyclase signaling pathway"/>
    <property type="evidence" value="ECO:0007669"/>
    <property type="project" value="TreeGrafter"/>
</dbReference>
<keyword evidence="8 10" id="KW-0456">Lyase</keyword>
<reference evidence="12" key="3">
    <citation type="submission" date="2025-09" db="UniProtKB">
        <authorList>
            <consortium name="Ensembl"/>
        </authorList>
    </citation>
    <scope>IDENTIFICATION</scope>
</reference>
<dbReference type="Ensembl" id="ENSCPVT00000006731.2">
    <property type="protein sequence ID" value="ENSCPVP00000006487.1"/>
    <property type="gene ID" value="ENSCPVG00000004734.2"/>
</dbReference>
<dbReference type="InterPro" id="IPR001245">
    <property type="entry name" value="Ser-Thr/Tyr_kinase_cat_dom"/>
</dbReference>
<keyword evidence="5" id="KW-0547">Nucleotide-binding</keyword>
<dbReference type="EC" id="4.6.1.2" evidence="2 11"/>
<dbReference type="InterPro" id="IPR000719">
    <property type="entry name" value="Prot_kinase_dom"/>
</dbReference>
<evidence type="ECO:0000256" key="4">
    <source>
        <dbReference type="ARBA" id="ARBA00022729"/>
    </source>
</evidence>
<comment type="subcellular location">
    <subcellularLocation>
        <location evidence="1">Photoreceptor outer segment membrane</location>
        <topology evidence="1">Single-pass type I membrane protein</topology>
    </subcellularLocation>
</comment>
<dbReference type="Pfam" id="PF00211">
    <property type="entry name" value="Guanylate_cyc"/>
    <property type="match status" value="1"/>
</dbReference>
<keyword evidence="6" id="KW-1133">Transmembrane helix</keyword>
<keyword evidence="13" id="KW-1185">Reference proteome</keyword>
<reference evidence="12" key="2">
    <citation type="submission" date="2025-08" db="UniProtKB">
        <authorList>
            <consortium name="Ensembl"/>
        </authorList>
    </citation>
    <scope>IDENTIFICATION</scope>
</reference>
<dbReference type="InterPro" id="IPR029787">
    <property type="entry name" value="Nucleotide_cyclase"/>
</dbReference>
<dbReference type="InterPro" id="IPR018297">
    <property type="entry name" value="A/G_cyclase_CS"/>
</dbReference>
<evidence type="ECO:0000256" key="5">
    <source>
        <dbReference type="ARBA" id="ARBA00022741"/>
    </source>
</evidence>
<dbReference type="FunFam" id="3.30.70.1230:FF:000013">
    <property type="entry name" value="Guanylate cyclase"/>
    <property type="match status" value="1"/>
</dbReference>
<organism evidence="12 13">
    <name type="scientific">Geospiza parvula</name>
    <name type="common">Small tree-finch</name>
    <name type="synonym">Camarhynchus parvulus</name>
    <dbReference type="NCBI Taxonomy" id="87175"/>
    <lineage>
        <taxon>Eukaryota</taxon>
        <taxon>Metazoa</taxon>
        <taxon>Chordata</taxon>
        <taxon>Craniata</taxon>
        <taxon>Vertebrata</taxon>
        <taxon>Euteleostomi</taxon>
        <taxon>Archelosauria</taxon>
        <taxon>Archosauria</taxon>
        <taxon>Dinosauria</taxon>
        <taxon>Saurischia</taxon>
        <taxon>Theropoda</taxon>
        <taxon>Coelurosauria</taxon>
        <taxon>Aves</taxon>
        <taxon>Neognathae</taxon>
        <taxon>Neoaves</taxon>
        <taxon>Telluraves</taxon>
        <taxon>Australaves</taxon>
        <taxon>Passeriformes</taxon>
        <taxon>Thraupidae</taxon>
        <taxon>Camarhynchus</taxon>
    </lineage>
</organism>
<comment type="similarity">
    <text evidence="10">Belongs to the adenylyl cyclase class-4/guanylyl cyclase family.</text>
</comment>
<keyword evidence="3" id="KW-0812">Transmembrane</keyword>
<dbReference type="FunFam" id="1.10.510.10:FF:001933">
    <property type="entry name" value="Guanylate cyclase"/>
    <property type="match status" value="1"/>
</dbReference>
<evidence type="ECO:0000256" key="7">
    <source>
        <dbReference type="ARBA" id="ARBA00023136"/>
    </source>
</evidence>
<evidence type="ECO:0000313" key="13">
    <source>
        <dbReference type="Proteomes" id="UP000694382"/>
    </source>
</evidence>
<dbReference type="Gene3D" id="1.10.510.10">
    <property type="entry name" value="Transferase(Phosphotransferase) domain 1"/>
    <property type="match status" value="1"/>
</dbReference>
<dbReference type="GO" id="GO:0035556">
    <property type="term" value="P:intracellular signal transduction"/>
    <property type="evidence" value="ECO:0007669"/>
    <property type="project" value="InterPro"/>
</dbReference>
<evidence type="ECO:0000256" key="8">
    <source>
        <dbReference type="ARBA" id="ARBA00023239"/>
    </source>
</evidence>
<dbReference type="SUPFAM" id="SSF53822">
    <property type="entry name" value="Periplasmic binding protein-like I"/>
    <property type="match status" value="1"/>
</dbReference>
<dbReference type="Gene3D" id="3.40.50.2300">
    <property type="match status" value="2"/>
</dbReference>
<dbReference type="Pfam" id="PF07701">
    <property type="entry name" value="HNOBA"/>
    <property type="match status" value="1"/>
</dbReference>
<dbReference type="GO" id="GO:0004383">
    <property type="term" value="F:guanylate cyclase activity"/>
    <property type="evidence" value="ECO:0007669"/>
    <property type="project" value="UniProtKB-EC"/>
</dbReference>
<dbReference type="Pfam" id="PF07714">
    <property type="entry name" value="PK_Tyr_Ser-Thr"/>
    <property type="match status" value="1"/>
</dbReference>
<dbReference type="InterPro" id="IPR028082">
    <property type="entry name" value="Peripla_BP_I"/>
</dbReference>
<dbReference type="AlphaFoldDB" id="A0A8C3MKA7"/>
<dbReference type="InterPro" id="IPR001054">
    <property type="entry name" value="A/G_cyclase"/>
</dbReference>
<proteinExistence type="inferred from homology"/>
<dbReference type="Pfam" id="PF01094">
    <property type="entry name" value="ANF_receptor"/>
    <property type="match status" value="1"/>
</dbReference>
<dbReference type="SUPFAM" id="SSF56112">
    <property type="entry name" value="Protein kinase-like (PK-like)"/>
    <property type="match status" value="1"/>
</dbReference>
<dbReference type="PANTHER" id="PTHR11920">
    <property type="entry name" value="GUANYLYL CYCLASE"/>
    <property type="match status" value="1"/>
</dbReference>
<evidence type="ECO:0000256" key="6">
    <source>
        <dbReference type="ARBA" id="ARBA00022989"/>
    </source>
</evidence>
<name>A0A8C3MKA7_GEOPR</name>
<evidence type="ECO:0000256" key="9">
    <source>
        <dbReference type="ARBA" id="ARBA00023293"/>
    </source>
</evidence>
<evidence type="ECO:0000256" key="11">
    <source>
        <dbReference type="RuleBase" id="RU003431"/>
    </source>
</evidence>
<dbReference type="GO" id="GO:0004016">
    <property type="term" value="F:adenylate cyclase activity"/>
    <property type="evidence" value="ECO:0007669"/>
    <property type="project" value="TreeGrafter"/>
</dbReference>
<keyword evidence="4" id="KW-0732">Signal</keyword>
<protein>
    <recommendedName>
        <fullName evidence="2 11">Guanylate cyclase</fullName>
        <ecNumber evidence="2 11">4.6.1.2</ecNumber>
    </recommendedName>
</protein>
<keyword evidence="7" id="KW-0472">Membrane</keyword>
<evidence type="ECO:0000313" key="12">
    <source>
        <dbReference type="Ensembl" id="ENSCPVP00000006487.1"/>
    </source>
</evidence>